<feature type="transmembrane region" description="Helical" evidence="2">
    <location>
        <begin position="42"/>
        <end position="60"/>
    </location>
</feature>
<keyword evidence="4" id="KW-1185">Reference proteome</keyword>
<name>A0A4U2YIE7_9BACI</name>
<protein>
    <submittedName>
        <fullName evidence="3">Uncharacterized protein</fullName>
    </submittedName>
</protein>
<feature type="transmembrane region" description="Helical" evidence="2">
    <location>
        <begin position="66"/>
        <end position="86"/>
    </location>
</feature>
<evidence type="ECO:0000256" key="2">
    <source>
        <dbReference type="SAM" id="Phobius"/>
    </source>
</evidence>
<accession>A0A4U2YIE7</accession>
<keyword evidence="1" id="KW-0175">Coiled coil</keyword>
<feature type="coiled-coil region" evidence="1">
    <location>
        <begin position="1"/>
        <end position="37"/>
    </location>
</feature>
<evidence type="ECO:0000313" key="3">
    <source>
        <dbReference type="EMBL" id="TKI60072.1"/>
    </source>
</evidence>
<proteinExistence type="predicted"/>
<reference evidence="3 4" key="1">
    <citation type="submission" date="2019-04" db="EMBL/GenBank/DDBJ databases">
        <title>Lysinibacillus genome sequencing.</title>
        <authorList>
            <person name="Dunlap C."/>
        </authorList>
    </citation>
    <scope>NUCLEOTIDE SEQUENCE [LARGE SCALE GENOMIC DNA]</scope>
    <source>
        <strain evidence="3 4">CCTCC AB 2010389</strain>
    </source>
</reference>
<dbReference type="Proteomes" id="UP000308744">
    <property type="component" value="Unassembled WGS sequence"/>
</dbReference>
<dbReference type="EMBL" id="SZPU01000085">
    <property type="protein sequence ID" value="TKI60072.1"/>
    <property type="molecule type" value="Genomic_DNA"/>
</dbReference>
<evidence type="ECO:0000313" key="4">
    <source>
        <dbReference type="Proteomes" id="UP000308744"/>
    </source>
</evidence>
<keyword evidence="2" id="KW-0812">Transmembrane</keyword>
<keyword evidence="2" id="KW-1133">Transmembrane helix</keyword>
<dbReference type="AlphaFoldDB" id="A0A4U2YIE7"/>
<organism evidence="3 4">
    <name type="scientific">Lysinibacillus mangiferihumi</name>
    <dbReference type="NCBI Taxonomy" id="1130819"/>
    <lineage>
        <taxon>Bacteria</taxon>
        <taxon>Bacillati</taxon>
        <taxon>Bacillota</taxon>
        <taxon>Bacilli</taxon>
        <taxon>Bacillales</taxon>
        <taxon>Bacillaceae</taxon>
        <taxon>Lysinibacillus</taxon>
    </lineage>
</organism>
<comment type="caution">
    <text evidence="3">The sequence shown here is derived from an EMBL/GenBank/DDBJ whole genome shotgun (WGS) entry which is preliminary data.</text>
</comment>
<dbReference type="RefSeq" id="WP_107896486.1">
    <property type="nucleotide sequence ID" value="NZ_PYWM01000021.1"/>
</dbReference>
<sequence length="105" mass="12595">MNDITNDIVKELKKIEQQEQQKEINFAISNIKNEMNEIRNKFYSVQIVMLLIPTIVLILVESPIRFLLMHWIIQFTIGVLVITYMYRIQNKSISNFYRRLADFVE</sequence>
<keyword evidence="2" id="KW-0472">Membrane</keyword>
<evidence type="ECO:0000256" key="1">
    <source>
        <dbReference type="SAM" id="Coils"/>
    </source>
</evidence>
<gene>
    <name evidence="3" type="ORF">FC756_19825</name>
</gene>